<dbReference type="RefSeq" id="WP_099644633.1">
    <property type="nucleotide sequence ID" value="NZ_KZ319287.1"/>
</dbReference>
<protein>
    <recommendedName>
        <fullName evidence="4">DUF3667 domain-containing protein</fullName>
    </recommendedName>
</protein>
<evidence type="ECO:0000256" key="1">
    <source>
        <dbReference type="SAM" id="Phobius"/>
    </source>
</evidence>
<keyword evidence="1" id="KW-1133">Transmembrane helix</keyword>
<dbReference type="OrthoDB" id="1143019at2"/>
<feature type="transmembrane region" description="Helical" evidence="1">
    <location>
        <begin position="172"/>
        <end position="194"/>
    </location>
</feature>
<comment type="caution">
    <text evidence="2">The sequence shown here is derived from an EMBL/GenBank/DDBJ whole genome shotgun (WGS) entry which is preliminary data.</text>
</comment>
<evidence type="ECO:0000313" key="3">
    <source>
        <dbReference type="Proteomes" id="UP000229433"/>
    </source>
</evidence>
<feature type="transmembrane region" description="Helical" evidence="1">
    <location>
        <begin position="200"/>
        <end position="218"/>
    </location>
</feature>
<reference evidence="2 3" key="1">
    <citation type="submission" date="2017-08" db="EMBL/GenBank/DDBJ databases">
        <title>The whole genome shortgun sequences of strain Leeuwenhoekiella nanhaiensis G18 from the South China Sea.</title>
        <authorList>
            <person name="Liu Q."/>
        </authorList>
    </citation>
    <scope>NUCLEOTIDE SEQUENCE [LARGE SCALE GENOMIC DNA]</scope>
    <source>
        <strain evidence="2 3">G18</strain>
    </source>
</reference>
<dbReference type="Proteomes" id="UP000229433">
    <property type="component" value="Unassembled WGS sequence"/>
</dbReference>
<sequence length="273" mass="31549">MLPVNQITFEPIDTCLNCGMQFDNEDHFCRACGAKKIEERFTPRRVLNEAGERIFNLDNRFLRTFKDLFLKPEAVIGGFLAGLRKRYLNAFSYFTISITVSGFQVFVMKRFYPDIMKEMSYLDGQNNALAEMIQNSTMEYQPVVMFATIPVLAFMGWLTFLTLKKHNFTEHFIIQLYSYSHLSMIASIMGILFLVTEANYLLFGVLSIPLYIVYNAYMFKRLYSLSVKGILLRSLFFLLILMVVYVLVSFVIVAIVIATDPQGFMEMVKQNAN</sequence>
<feature type="transmembrane region" description="Helical" evidence="1">
    <location>
        <begin position="140"/>
        <end position="160"/>
    </location>
</feature>
<keyword evidence="1" id="KW-0472">Membrane</keyword>
<evidence type="ECO:0000313" key="2">
    <source>
        <dbReference type="EMBL" id="PHQ31093.1"/>
    </source>
</evidence>
<proteinExistence type="predicted"/>
<accession>A0A2G1VWD0</accession>
<gene>
    <name evidence="2" type="ORF">CJ305_02405</name>
</gene>
<feature type="transmembrane region" description="Helical" evidence="1">
    <location>
        <begin position="90"/>
        <end position="112"/>
    </location>
</feature>
<keyword evidence="1" id="KW-0812">Transmembrane</keyword>
<dbReference type="InterPro" id="IPR022134">
    <property type="entry name" value="DUF3667"/>
</dbReference>
<dbReference type="Pfam" id="PF12412">
    <property type="entry name" value="DUF3667"/>
    <property type="match status" value="1"/>
</dbReference>
<evidence type="ECO:0008006" key="4">
    <source>
        <dbReference type="Google" id="ProtNLM"/>
    </source>
</evidence>
<dbReference type="AlphaFoldDB" id="A0A2G1VWD0"/>
<keyword evidence="3" id="KW-1185">Reference proteome</keyword>
<feature type="transmembrane region" description="Helical" evidence="1">
    <location>
        <begin position="230"/>
        <end position="258"/>
    </location>
</feature>
<organism evidence="2 3">
    <name type="scientific">Leeuwenhoekiella nanhaiensis</name>
    <dbReference type="NCBI Taxonomy" id="1655491"/>
    <lineage>
        <taxon>Bacteria</taxon>
        <taxon>Pseudomonadati</taxon>
        <taxon>Bacteroidota</taxon>
        <taxon>Flavobacteriia</taxon>
        <taxon>Flavobacteriales</taxon>
        <taxon>Flavobacteriaceae</taxon>
        <taxon>Leeuwenhoekiella</taxon>
    </lineage>
</organism>
<dbReference type="EMBL" id="NQXA01000001">
    <property type="protein sequence ID" value="PHQ31093.1"/>
    <property type="molecule type" value="Genomic_DNA"/>
</dbReference>
<name>A0A2G1VWD0_9FLAO</name>